<dbReference type="EMBL" id="CAJVPS010004636">
    <property type="protein sequence ID" value="CAG8606276.1"/>
    <property type="molecule type" value="Genomic_DNA"/>
</dbReference>
<dbReference type="Proteomes" id="UP000789508">
    <property type="component" value="Unassembled WGS sequence"/>
</dbReference>
<reference evidence="2" key="1">
    <citation type="submission" date="2021-06" db="EMBL/GenBank/DDBJ databases">
        <authorList>
            <person name="Kallberg Y."/>
            <person name="Tangrot J."/>
            <person name="Rosling A."/>
        </authorList>
    </citation>
    <scope>NUCLEOTIDE SEQUENCE</scope>
    <source>
        <strain evidence="2">FL130A</strain>
    </source>
</reference>
<gene>
    <name evidence="2" type="ORF">ALEPTO_LOCUS8369</name>
</gene>
<keyword evidence="3" id="KW-1185">Reference proteome</keyword>
<dbReference type="OrthoDB" id="2326117at2759"/>
<accession>A0A9N9CLL7</accession>
<evidence type="ECO:0000313" key="2">
    <source>
        <dbReference type="EMBL" id="CAG8606276.1"/>
    </source>
</evidence>
<evidence type="ECO:0000313" key="3">
    <source>
        <dbReference type="Proteomes" id="UP000789508"/>
    </source>
</evidence>
<comment type="caution">
    <text evidence="2">The sequence shown here is derived from an EMBL/GenBank/DDBJ whole genome shotgun (WGS) entry which is preliminary data.</text>
</comment>
<feature type="region of interest" description="Disordered" evidence="1">
    <location>
        <begin position="1"/>
        <end position="43"/>
    </location>
</feature>
<name>A0A9N9CLL7_9GLOM</name>
<sequence>MVGEDGRTTPLSTNSNNNHMGRNSPPLDNLHNENGVLQGNGASRPEEISFQNANCFGRQNCDDGTECEWSPNSSKCNGINKRREDHKIYVRGVSSQWNTNRNNKKKDVVRQQQINSNVEGENYTDITMVPFECCPNQEGIQSLQLSLGQLRRIGALAGNAWTKEKPKTPCRFVVPNVQSTGARIPETMCHVPKGEKQDESREGRKIPENPFMLVEMIANKKDRKRVANYLNCYVEGGDPSTRICYMEMVKQYGFDHIIIIGKCYAGILFLDCYGRVFEWESMCDVLWSLGDYRNEATKESRNSRVIWGLEFDGTIVEFEDVKDDSPNEPTPQK</sequence>
<feature type="compositionally biased region" description="Polar residues" evidence="1">
    <location>
        <begin position="9"/>
        <end position="21"/>
    </location>
</feature>
<evidence type="ECO:0000256" key="1">
    <source>
        <dbReference type="SAM" id="MobiDB-lite"/>
    </source>
</evidence>
<dbReference type="AlphaFoldDB" id="A0A9N9CLL7"/>
<organism evidence="2 3">
    <name type="scientific">Ambispora leptoticha</name>
    <dbReference type="NCBI Taxonomy" id="144679"/>
    <lineage>
        <taxon>Eukaryota</taxon>
        <taxon>Fungi</taxon>
        <taxon>Fungi incertae sedis</taxon>
        <taxon>Mucoromycota</taxon>
        <taxon>Glomeromycotina</taxon>
        <taxon>Glomeromycetes</taxon>
        <taxon>Archaeosporales</taxon>
        <taxon>Ambisporaceae</taxon>
        <taxon>Ambispora</taxon>
    </lineage>
</organism>
<protein>
    <submittedName>
        <fullName evidence="2">13289_t:CDS:1</fullName>
    </submittedName>
</protein>
<proteinExistence type="predicted"/>